<dbReference type="Proteomes" id="UP000217141">
    <property type="component" value="Chromosome I"/>
</dbReference>
<dbReference type="AlphaFoldDB" id="A0A249MTQ6"/>
<gene>
    <name evidence="1" type="ORF">CJD35_09580</name>
</gene>
<proteinExistence type="predicted"/>
<organism evidence="1 2">
    <name type="scientific">Sphingobium xenophagum</name>
    <dbReference type="NCBI Taxonomy" id="121428"/>
    <lineage>
        <taxon>Bacteria</taxon>
        <taxon>Pseudomonadati</taxon>
        <taxon>Pseudomonadota</taxon>
        <taxon>Alphaproteobacteria</taxon>
        <taxon>Sphingomonadales</taxon>
        <taxon>Sphingomonadaceae</taxon>
        <taxon>Sphingobium</taxon>
    </lineage>
</organism>
<evidence type="ECO:0000313" key="2">
    <source>
        <dbReference type="Proteomes" id="UP000217141"/>
    </source>
</evidence>
<dbReference type="RefSeq" id="WP_095687007.1">
    <property type="nucleotide sequence ID" value="NZ_CP022745.1"/>
</dbReference>
<reference evidence="1 2" key="1">
    <citation type="submission" date="2017-08" db="EMBL/GenBank/DDBJ databases">
        <title>Whole Genome Sequence of Sphingobium hydrophobicum C1: Insights into Adaption to the Electronic-waste Contaminated Sediment.</title>
        <authorList>
            <person name="Song D."/>
            <person name="Chen X."/>
            <person name="Xu M."/>
        </authorList>
    </citation>
    <scope>NUCLEOTIDE SEQUENCE [LARGE SCALE GENOMIC DNA]</scope>
    <source>
        <strain evidence="1 2">C1</strain>
    </source>
</reference>
<dbReference type="KEGG" id="shyd:CJD35_09580"/>
<protein>
    <submittedName>
        <fullName evidence="1">Uncharacterized protein</fullName>
    </submittedName>
</protein>
<sequence length="62" mass="6529">MSTRAARFKQADATRALRAAVAAGLKPSGYRIDPAGAIVVMFADGAPRKAANSNPWDEELQA</sequence>
<accession>A0A249MTQ6</accession>
<name>A0A249MTQ6_SPHXE</name>
<dbReference type="EMBL" id="CP022745">
    <property type="protein sequence ID" value="ASY44672.1"/>
    <property type="molecule type" value="Genomic_DNA"/>
</dbReference>
<evidence type="ECO:0000313" key="1">
    <source>
        <dbReference type="EMBL" id="ASY44672.1"/>
    </source>
</evidence>